<keyword evidence="2" id="KW-1185">Reference proteome</keyword>
<comment type="caution">
    <text evidence="1">The sequence shown here is derived from an EMBL/GenBank/DDBJ whole genome shotgun (WGS) entry which is preliminary data.</text>
</comment>
<evidence type="ECO:0000313" key="1">
    <source>
        <dbReference type="EMBL" id="KAH7682930.1"/>
    </source>
</evidence>
<proteinExistence type="predicted"/>
<sequence>MEDRRRLASLSASSSRRRGRRRAGDVGLVPGDRGRIDVDEERAVKAFREALIARDLLPARHDDYYTMLRFMKARGFNVKKAISMWSDMLQWRTEFGADSILRDFVFHELEEVLKYYPHGYHGVDKEGRPLYIERLGKIDLDKLLNVTTVERFLKYHVQTLEKLFTEKYPACSVAARRHIHTMTTILDVQGVNWMSVGKLVHDIVISINKIDSDNYPEILNQMYIINAGSGFRLLWNALKNFIDPRTSAKIQVLGNTYLNALLEFIDISQIPDFLGGSCTCLNEGGCLRSNKGPWTDPEIMRLSREQKKSSIRRVTSQPHDQDSSFQGTQSEKVATHSDCEDVVSGAVAITNKSTLDECATSNRLSNQSSARNELGIFPEYCCDIPHRGSSHESLAERIMLRKFYLQVTRTMPSLVLKVLAVLHVIFVWFGDFVLHQVVKLWNYQSRGSTNSLTTDHLGANEFKEDAIIPVLERLQKLEDRVSELNNKPMKIPPEKDSMIMESLDRIRSIEHDLQKTKNALSATSLKQVELAESLENLREINIHVSDIHLRKIRHATEKKKKLILKNDRFSHSFHR</sequence>
<evidence type="ECO:0000313" key="2">
    <source>
        <dbReference type="Proteomes" id="UP000827976"/>
    </source>
</evidence>
<gene>
    <name evidence="1" type="ORF">IHE45_05G151400</name>
</gene>
<protein>
    <submittedName>
        <fullName evidence="1">Phosphatidylinositol transfer protein SEC14 and related proteins protein</fullName>
    </submittedName>
</protein>
<accession>A0ACB7W5R5</accession>
<dbReference type="Proteomes" id="UP000827976">
    <property type="component" value="Chromosome 5"/>
</dbReference>
<reference evidence="2" key="1">
    <citation type="journal article" date="2022" name="Nat. Commun.">
        <title>Chromosome evolution and the genetic basis of agronomically important traits in greater yam.</title>
        <authorList>
            <person name="Bredeson J.V."/>
            <person name="Lyons J.B."/>
            <person name="Oniyinde I.O."/>
            <person name="Okereke N.R."/>
            <person name="Kolade O."/>
            <person name="Nnabue I."/>
            <person name="Nwadili C.O."/>
            <person name="Hribova E."/>
            <person name="Parker M."/>
            <person name="Nwogha J."/>
            <person name="Shu S."/>
            <person name="Carlson J."/>
            <person name="Kariba R."/>
            <person name="Muthemba S."/>
            <person name="Knop K."/>
            <person name="Barton G.J."/>
            <person name="Sherwood A.V."/>
            <person name="Lopez-Montes A."/>
            <person name="Asiedu R."/>
            <person name="Jamnadass R."/>
            <person name="Muchugi A."/>
            <person name="Goodstein D."/>
            <person name="Egesi C.N."/>
            <person name="Featherston J."/>
            <person name="Asfaw A."/>
            <person name="Simpson G.G."/>
            <person name="Dolezel J."/>
            <person name="Hendre P.S."/>
            <person name="Van Deynze A."/>
            <person name="Kumar P.L."/>
            <person name="Obidiegwu J.E."/>
            <person name="Bhattacharjee R."/>
            <person name="Rokhsar D.S."/>
        </authorList>
    </citation>
    <scope>NUCLEOTIDE SEQUENCE [LARGE SCALE GENOMIC DNA]</scope>
    <source>
        <strain evidence="2">cv. TDa95/00328</strain>
    </source>
</reference>
<organism evidence="1 2">
    <name type="scientific">Dioscorea alata</name>
    <name type="common">Purple yam</name>
    <dbReference type="NCBI Taxonomy" id="55571"/>
    <lineage>
        <taxon>Eukaryota</taxon>
        <taxon>Viridiplantae</taxon>
        <taxon>Streptophyta</taxon>
        <taxon>Embryophyta</taxon>
        <taxon>Tracheophyta</taxon>
        <taxon>Spermatophyta</taxon>
        <taxon>Magnoliopsida</taxon>
        <taxon>Liliopsida</taxon>
        <taxon>Dioscoreales</taxon>
        <taxon>Dioscoreaceae</taxon>
        <taxon>Dioscorea</taxon>
    </lineage>
</organism>
<name>A0ACB7W5R5_DIOAL</name>
<dbReference type="EMBL" id="CM037015">
    <property type="protein sequence ID" value="KAH7682930.1"/>
    <property type="molecule type" value="Genomic_DNA"/>
</dbReference>